<dbReference type="PANTHER" id="PTHR43569">
    <property type="entry name" value="AMIDOHYDROLASE"/>
    <property type="match status" value="1"/>
</dbReference>
<dbReference type="Proteomes" id="UP000192359">
    <property type="component" value="Unassembled WGS sequence"/>
</dbReference>
<reference evidence="3 4" key="1">
    <citation type="submission" date="2016-05" db="EMBL/GenBank/DDBJ databases">
        <title>Draft genome sequence of a porcine commensal Rothia nasimurium.</title>
        <authorList>
            <person name="Gaiser R.A."/>
            <person name="Van Baarlen P."/>
            <person name="Wells J.M."/>
        </authorList>
    </citation>
    <scope>NUCLEOTIDE SEQUENCE [LARGE SCALE GENOMIC DNA]</scope>
    <source>
        <strain evidence="3 4">PT-32</strain>
    </source>
</reference>
<evidence type="ECO:0000313" key="3">
    <source>
        <dbReference type="EMBL" id="ORC15761.1"/>
    </source>
</evidence>
<dbReference type="EMBL" id="LXWF01000042">
    <property type="protein sequence ID" value="ORC15761.1"/>
    <property type="molecule type" value="Genomic_DNA"/>
</dbReference>
<feature type="domain" description="Amidohydrolase-related" evidence="2">
    <location>
        <begin position="3"/>
        <end position="277"/>
    </location>
</feature>
<dbReference type="GO" id="GO:0016787">
    <property type="term" value="F:hydrolase activity"/>
    <property type="evidence" value="ECO:0007669"/>
    <property type="project" value="InterPro"/>
</dbReference>
<keyword evidence="4" id="KW-1185">Reference proteome</keyword>
<dbReference type="InterPro" id="IPR006680">
    <property type="entry name" value="Amidohydro-rel"/>
</dbReference>
<dbReference type="Pfam" id="PF04909">
    <property type="entry name" value="Amidohydro_2"/>
    <property type="match status" value="1"/>
</dbReference>
<organism evidence="3 4">
    <name type="scientific">Rothia nasimurium</name>
    <dbReference type="NCBI Taxonomy" id="85336"/>
    <lineage>
        <taxon>Bacteria</taxon>
        <taxon>Bacillati</taxon>
        <taxon>Actinomycetota</taxon>
        <taxon>Actinomycetes</taxon>
        <taxon>Micrococcales</taxon>
        <taxon>Micrococcaceae</taxon>
        <taxon>Rothia</taxon>
    </lineage>
</organism>
<name>A0A1Y1RNS9_9MICC</name>
<accession>A0A1Y1RNS9</accession>
<dbReference type="PANTHER" id="PTHR43569:SF2">
    <property type="entry name" value="AMIDOHYDROLASE-RELATED DOMAIN-CONTAINING PROTEIN"/>
    <property type="match status" value="1"/>
</dbReference>
<protein>
    <recommendedName>
        <fullName evidence="2">Amidohydrolase-related domain-containing protein</fullName>
    </recommendedName>
</protein>
<sequence length="282" mass="31104">MSDAHLHLWDTSRFTYPWMGSVRGLPELAEPAQLPALATSATVVVEAGVAQGSEWAERTWVYEHAQTHPWIKGFVMAADPNAPNWRNLIEKAAADPFVVGIRYNLEGLAPGQIHTPIIEDFIVEVLNAGVVFDVCIRHQQFDELYRLLSAVRARTTESYLVLDHLGKPPIATGDLEDWAKALAVFVKLPGVIGKLSGLPAEADPGRPLIEQIIPALKVAMFLFGPERLMIGSDYPVSRVPGGYGSWRSLVRSLLTLGFTDHEVEQISQGTMRTVYGIPQKED</sequence>
<evidence type="ECO:0000256" key="1">
    <source>
        <dbReference type="ARBA" id="ARBA00038310"/>
    </source>
</evidence>
<dbReference type="InterPro" id="IPR032466">
    <property type="entry name" value="Metal_Hydrolase"/>
</dbReference>
<evidence type="ECO:0000313" key="4">
    <source>
        <dbReference type="Proteomes" id="UP000192359"/>
    </source>
</evidence>
<dbReference type="InterPro" id="IPR052350">
    <property type="entry name" value="Metallo-dep_Lactonases"/>
</dbReference>
<gene>
    <name evidence="3" type="ORF">A7979_06090</name>
</gene>
<evidence type="ECO:0000259" key="2">
    <source>
        <dbReference type="Pfam" id="PF04909"/>
    </source>
</evidence>
<comment type="similarity">
    <text evidence="1">Belongs to the metallo-dependent hydrolases superfamily.</text>
</comment>
<dbReference type="SUPFAM" id="SSF51556">
    <property type="entry name" value="Metallo-dependent hydrolases"/>
    <property type="match status" value="1"/>
</dbReference>
<dbReference type="Gene3D" id="3.20.20.140">
    <property type="entry name" value="Metal-dependent hydrolases"/>
    <property type="match status" value="1"/>
</dbReference>
<dbReference type="AlphaFoldDB" id="A0A1Y1RNS9"/>
<comment type="caution">
    <text evidence="3">The sequence shown here is derived from an EMBL/GenBank/DDBJ whole genome shotgun (WGS) entry which is preliminary data.</text>
</comment>
<proteinExistence type="inferred from homology"/>